<evidence type="ECO:0000259" key="5">
    <source>
        <dbReference type="PROSITE" id="PS50931"/>
    </source>
</evidence>
<comment type="caution">
    <text evidence="6">The sequence shown here is derived from an EMBL/GenBank/DDBJ whole genome shotgun (WGS) entry which is preliminary data.</text>
</comment>
<dbReference type="Pfam" id="PF00126">
    <property type="entry name" value="HTH_1"/>
    <property type="match status" value="1"/>
</dbReference>
<dbReference type="Pfam" id="PF03466">
    <property type="entry name" value="LysR_substrate"/>
    <property type="match status" value="1"/>
</dbReference>
<keyword evidence="7" id="KW-1185">Reference proteome</keyword>
<keyword evidence="2" id="KW-0805">Transcription regulation</keyword>
<dbReference type="EMBL" id="JBHUIJ010000010">
    <property type="protein sequence ID" value="MFD2237552.1"/>
    <property type="molecule type" value="Genomic_DNA"/>
</dbReference>
<dbReference type="SUPFAM" id="SSF53850">
    <property type="entry name" value="Periplasmic binding protein-like II"/>
    <property type="match status" value="1"/>
</dbReference>
<dbReference type="InterPro" id="IPR005119">
    <property type="entry name" value="LysR_subst-bd"/>
</dbReference>
<name>A0ABW5CLK0_9HYPH</name>
<dbReference type="PROSITE" id="PS50931">
    <property type="entry name" value="HTH_LYSR"/>
    <property type="match status" value="1"/>
</dbReference>
<feature type="domain" description="HTH lysR-type" evidence="5">
    <location>
        <begin position="13"/>
        <end position="70"/>
    </location>
</feature>
<dbReference type="InterPro" id="IPR000847">
    <property type="entry name" value="LysR_HTH_N"/>
</dbReference>
<dbReference type="PANTHER" id="PTHR30427:SF1">
    <property type="entry name" value="TRANSCRIPTIONAL ACTIVATOR PROTEIN LYSR"/>
    <property type="match status" value="1"/>
</dbReference>
<evidence type="ECO:0000313" key="6">
    <source>
        <dbReference type="EMBL" id="MFD2237552.1"/>
    </source>
</evidence>
<evidence type="ECO:0000256" key="4">
    <source>
        <dbReference type="ARBA" id="ARBA00023163"/>
    </source>
</evidence>
<proteinExistence type="inferred from homology"/>
<reference evidence="7" key="1">
    <citation type="journal article" date="2019" name="Int. J. Syst. Evol. Microbiol.">
        <title>The Global Catalogue of Microorganisms (GCM) 10K type strain sequencing project: providing services to taxonomists for standard genome sequencing and annotation.</title>
        <authorList>
            <consortium name="The Broad Institute Genomics Platform"/>
            <consortium name="The Broad Institute Genome Sequencing Center for Infectious Disease"/>
            <person name="Wu L."/>
            <person name="Ma J."/>
        </authorList>
    </citation>
    <scope>NUCLEOTIDE SEQUENCE [LARGE SCALE GENOMIC DNA]</scope>
    <source>
        <strain evidence="7">ZS-35-S2</strain>
    </source>
</reference>
<gene>
    <name evidence="6" type="ORF">ACFSKQ_08750</name>
</gene>
<dbReference type="InterPro" id="IPR036388">
    <property type="entry name" value="WH-like_DNA-bd_sf"/>
</dbReference>
<keyword evidence="3" id="KW-0238">DNA-binding</keyword>
<dbReference type="SUPFAM" id="SSF46785">
    <property type="entry name" value="Winged helix' DNA-binding domain"/>
    <property type="match status" value="1"/>
</dbReference>
<evidence type="ECO:0000256" key="1">
    <source>
        <dbReference type="ARBA" id="ARBA00009437"/>
    </source>
</evidence>
<dbReference type="PANTHER" id="PTHR30427">
    <property type="entry name" value="TRANSCRIPTIONAL ACTIVATOR PROTEIN LYSR"/>
    <property type="match status" value="1"/>
</dbReference>
<dbReference type="Proteomes" id="UP001597371">
    <property type="component" value="Unassembled WGS sequence"/>
</dbReference>
<evidence type="ECO:0000256" key="2">
    <source>
        <dbReference type="ARBA" id="ARBA00023015"/>
    </source>
</evidence>
<organism evidence="6 7">
    <name type="scientific">Aureimonas populi</name>
    <dbReference type="NCBI Taxonomy" id="1701758"/>
    <lineage>
        <taxon>Bacteria</taxon>
        <taxon>Pseudomonadati</taxon>
        <taxon>Pseudomonadota</taxon>
        <taxon>Alphaproteobacteria</taxon>
        <taxon>Hyphomicrobiales</taxon>
        <taxon>Aurantimonadaceae</taxon>
        <taxon>Aureimonas</taxon>
    </lineage>
</organism>
<sequence length="311" mass="34199">MRSPHSDGRSGDVSLRQLEVFRAIVANGSTLGAARELEISQSAVSRLLTQLEETLGVQLFLREKGRLIPTPEERQLFPLMQDLLERALRLRHSAEEIRRGGARGVALRVAFPNSMTLGILPMLVKDFLALHEETVIEVMTGPYNSIERMIVDADVELGFLRLPIQQSAIDTTAIIETDSVCVMTADHPLAGRGSLTVDDLRHRPLILLGHQRAPRRDVDTAFFEAGIVPRVRVETHSVSAACGFAAQGIGIAIVNRLMAQDFGHLSLVMVPLRPPIRHVFALGFLKTGPLSTTARAFADYSSNWMRQLSGA</sequence>
<dbReference type="Gene3D" id="1.10.10.10">
    <property type="entry name" value="Winged helix-like DNA-binding domain superfamily/Winged helix DNA-binding domain"/>
    <property type="match status" value="1"/>
</dbReference>
<accession>A0ABW5CLK0</accession>
<dbReference type="PRINTS" id="PR00039">
    <property type="entry name" value="HTHLYSR"/>
</dbReference>
<comment type="similarity">
    <text evidence="1">Belongs to the LysR transcriptional regulatory family.</text>
</comment>
<dbReference type="InterPro" id="IPR036390">
    <property type="entry name" value="WH_DNA-bd_sf"/>
</dbReference>
<evidence type="ECO:0000256" key="3">
    <source>
        <dbReference type="ARBA" id="ARBA00023125"/>
    </source>
</evidence>
<dbReference type="RefSeq" id="WP_209738550.1">
    <property type="nucleotide sequence ID" value="NZ_CP072611.1"/>
</dbReference>
<dbReference type="Gene3D" id="3.40.190.290">
    <property type="match status" value="1"/>
</dbReference>
<evidence type="ECO:0000313" key="7">
    <source>
        <dbReference type="Proteomes" id="UP001597371"/>
    </source>
</evidence>
<keyword evidence="4" id="KW-0804">Transcription</keyword>
<protein>
    <submittedName>
        <fullName evidence="6">LysR family transcriptional regulator</fullName>
    </submittedName>
</protein>